<keyword evidence="5" id="KW-0460">Magnesium</keyword>
<dbReference type="InterPro" id="IPR051749">
    <property type="entry name" value="PINc/VapC_TA_RNase"/>
</dbReference>
<evidence type="ECO:0000259" key="6">
    <source>
        <dbReference type="Pfam" id="PF01850"/>
    </source>
</evidence>
<dbReference type="InterPro" id="IPR002716">
    <property type="entry name" value="PIN_dom"/>
</dbReference>
<evidence type="ECO:0000313" key="7">
    <source>
        <dbReference type="EMBL" id="NKI19335.1"/>
    </source>
</evidence>
<organism evidence="7 8">
    <name type="scientific">Spongiibacter thalassae</name>
    <dbReference type="NCBI Taxonomy" id="2721624"/>
    <lineage>
        <taxon>Bacteria</taxon>
        <taxon>Pseudomonadati</taxon>
        <taxon>Pseudomonadota</taxon>
        <taxon>Gammaproteobacteria</taxon>
        <taxon>Cellvibrionales</taxon>
        <taxon>Spongiibacteraceae</taxon>
        <taxon>Spongiibacter</taxon>
    </lineage>
</organism>
<keyword evidence="8" id="KW-1185">Reference proteome</keyword>
<evidence type="ECO:0000313" key="8">
    <source>
        <dbReference type="Proteomes" id="UP000765845"/>
    </source>
</evidence>
<dbReference type="EMBL" id="JAAWWK010000007">
    <property type="protein sequence ID" value="NKI19335.1"/>
    <property type="molecule type" value="Genomic_DNA"/>
</dbReference>
<evidence type="ECO:0000256" key="5">
    <source>
        <dbReference type="ARBA" id="ARBA00022842"/>
    </source>
</evidence>
<dbReference type="CDD" id="cd18760">
    <property type="entry name" value="PIN_MtVapC3-like"/>
    <property type="match status" value="1"/>
</dbReference>
<dbReference type="InterPro" id="IPR029060">
    <property type="entry name" value="PIN-like_dom_sf"/>
</dbReference>
<evidence type="ECO:0000256" key="4">
    <source>
        <dbReference type="ARBA" id="ARBA00022801"/>
    </source>
</evidence>
<keyword evidence="2" id="KW-0540">Nuclease</keyword>
<accession>A0ABX1GK54</accession>
<name>A0ABX1GK54_9GAMM</name>
<evidence type="ECO:0000256" key="2">
    <source>
        <dbReference type="ARBA" id="ARBA00022722"/>
    </source>
</evidence>
<keyword evidence="4" id="KW-0378">Hydrolase</keyword>
<sequence length="133" mass="15253">MIVVDTSVWIDYFNGRDTPETERLDSSLGNSVVATGDLIVLEILQGFRSDKDYKTAKKYLSSLHQYNMLTPDLAIKGAENYRKLRKKGITIRKTADVIIATFCIEHRLPLLYTDKDFLPFTQHLKLRSVVEKS</sequence>
<keyword evidence="3" id="KW-0479">Metal-binding</keyword>
<reference evidence="7 8" key="1">
    <citation type="submission" date="2020-04" db="EMBL/GenBank/DDBJ databases">
        <authorList>
            <person name="Yoon J."/>
        </authorList>
    </citation>
    <scope>NUCLEOTIDE SEQUENCE [LARGE SCALE GENOMIC DNA]</scope>
    <source>
        <strain evidence="7 8">KMU-166</strain>
    </source>
</reference>
<proteinExistence type="predicted"/>
<comment type="caution">
    <text evidence="7">The sequence shown here is derived from an EMBL/GenBank/DDBJ whole genome shotgun (WGS) entry which is preliminary data.</text>
</comment>
<dbReference type="Gene3D" id="3.40.50.1010">
    <property type="entry name" value="5'-nuclease"/>
    <property type="match status" value="1"/>
</dbReference>
<dbReference type="PANTHER" id="PTHR42740">
    <property type="entry name" value="RIBONUCLEASE VAPC3"/>
    <property type="match status" value="1"/>
</dbReference>
<feature type="domain" description="PIN" evidence="6">
    <location>
        <begin position="2"/>
        <end position="117"/>
    </location>
</feature>
<dbReference type="PANTHER" id="PTHR42740:SF1">
    <property type="entry name" value="RIBONUCLEASE VAPC3"/>
    <property type="match status" value="1"/>
</dbReference>
<dbReference type="Pfam" id="PF01850">
    <property type="entry name" value="PIN"/>
    <property type="match status" value="1"/>
</dbReference>
<dbReference type="Proteomes" id="UP000765845">
    <property type="component" value="Unassembled WGS sequence"/>
</dbReference>
<gene>
    <name evidence="7" type="ORF">HCU74_18155</name>
</gene>
<dbReference type="RefSeq" id="WP_168451854.1">
    <property type="nucleotide sequence ID" value="NZ_JAAWWK010000007.1"/>
</dbReference>
<keyword evidence="1" id="KW-1277">Toxin-antitoxin system</keyword>
<dbReference type="SUPFAM" id="SSF88723">
    <property type="entry name" value="PIN domain-like"/>
    <property type="match status" value="1"/>
</dbReference>
<protein>
    <submittedName>
        <fullName evidence="7">PIN domain nuclease</fullName>
    </submittedName>
</protein>
<evidence type="ECO:0000256" key="3">
    <source>
        <dbReference type="ARBA" id="ARBA00022723"/>
    </source>
</evidence>
<evidence type="ECO:0000256" key="1">
    <source>
        <dbReference type="ARBA" id="ARBA00022649"/>
    </source>
</evidence>